<proteinExistence type="predicted"/>
<feature type="compositionally biased region" description="Low complexity" evidence="1">
    <location>
        <begin position="23"/>
        <end position="35"/>
    </location>
</feature>
<keyword evidence="3" id="KW-1185">Reference proteome</keyword>
<reference evidence="2" key="1">
    <citation type="submission" date="2017-08" db="EMBL/GenBank/DDBJ databases">
        <authorList>
            <person name="Polle J.E."/>
            <person name="Barry K."/>
            <person name="Cushman J."/>
            <person name="Schmutz J."/>
            <person name="Tran D."/>
            <person name="Hathwaick L.T."/>
            <person name="Yim W.C."/>
            <person name="Jenkins J."/>
            <person name="Mckie-Krisberg Z.M."/>
            <person name="Prochnik S."/>
            <person name="Lindquist E."/>
            <person name="Dockter R.B."/>
            <person name="Adam C."/>
            <person name="Molina H."/>
            <person name="Bunkerborg J."/>
            <person name="Jin E."/>
            <person name="Buchheim M."/>
            <person name="Magnuson J."/>
        </authorList>
    </citation>
    <scope>NUCLEOTIDE SEQUENCE</scope>
    <source>
        <strain evidence="2">CCAP 19/18</strain>
    </source>
</reference>
<name>A0ABQ7GQM6_DUNSA</name>
<comment type="caution">
    <text evidence="2">The sequence shown here is derived from an EMBL/GenBank/DDBJ whole genome shotgun (WGS) entry which is preliminary data.</text>
</comment>
<evidence type="ECO:0000313" key="2">
    <source>
        <dbReference type="EMBL" id="KAF5836843.1"/>
    </source>
</evidence>
<organism evidence="2 3">
    <name type="scientific">Dunaliella salina</name>
    <name type="common">Green alga</name>
    <name type="synonym">Protococcus salinus</name>
    <dbReference type="NCBI Taxonomy" id="3046"/>
    <lineage>
        <taxon>Eukaryota</taxon>
        <taxon>Viridiplantae</taxon>
        <taxon>Chlorophyta</taxon>
        <taxon>core chlorophytes</taxon>
        <taxon>Chlorophyceae</taxon>
        <taxon>CS clade</taxon>
        <taxon>Chlamydomonadales</taxon>
        <taxon>Dunaliellaceae</taxon>
        <taxon>Dunaliella</taxon>
    </lineage>
</organism>
<feature type="region of interest" description="Disordered" evidence="1">
    <location>
        <begin position="1"/>
        <end position="40"/>
    </location>
</feature>
<dbReference type="Proteomes" id="UP000815325">
    <property type="component" value="Unassembled WGS sequence"/>
</dbReference>
<sequence length="118" mass="13042">PTPTHEPPRAPSTTAHARPAGPPSSSTWNAPSPSSQASHACRPRQQAIACVQDEAMSVQLDLKCPLPLLLSCLLFCKLRQHATACIWDEAMRRDVICAHIFWRHCEIALVFYARELAS</sequence>
<dbReference type="EMBL" id="MU069640">
    <property type="protein sequence ID" value="KAF5836843.1"/>
    <property type="molecule type" value="Genomic_DNA"/>
</dbReference>
<protein>
    <submittedName>
        <fullName evidence="2">Uncharacterized protein</fullName>
    </submittedName>
</protein>
<feature type="non-terminal residue" evidence="2">
    <location>
        <position position="1"/>
    </location>
</feature>
<gene>
    <name evidence="2" type="ORF">DUNSADRAFT_5334</name>
</gene>
<accession>A0ABQ7GQM6</accession>
<evidence type="ECO:0000313" key="3">
    <source>
        <dbReference type="Proteomes" id="UP000815325"/>
    </source>
</evidence>
<evidence type="ECO:0000256" key="1">
    <source>
        <dbReference type="SAM" id="MobiDB-lite"/>
    </source>
</evidence>